<dbReference type="GO" id="GO:0016853">
    <property type="term" value="F:isomerase activity"/>
    <property type="evidence" value="ECO:0007669"/>
    <property type="project" value="UniProtKB-KW"/>
</dbReference>
<protein>
    <submittedName>
        <fullName evidence="4">Putative enzyme</fullName>
        <ecNumber evidence="4">5.1.-.-</ecNumber>
    </submittedName>
</protein>
<dbReference type="AlphaFoldDB" id="A0A212IUY1"/>
<dbReference type="GO" id="GO:0005737">
    <property type="term" value="C:cytoplasm"/>
    <property type="evidence" value="ECO:0007669"/>
    <property type="project" value="TreeGrafter"/>
</dbReference>
<comment type="similarity">
    <text evidence="1">Belongs to the PhzF family.</text>
</comment>
<sequence>MRYYVVDAFTDKLFGGNPAGVCLLDEWPDKEEMQSIAAENNLAETAFVVKREGYYDLRWFTPEVEIDLCGHATLASGFIIANFVDPKALTMRFETQSGTLTVTKHGDIFELDFPTRLPKKIEVTQLMSQAISTPVLEAHLSRDLLLLVDSEKDVKDLTPDLNQLKQIPDCFAVIVTAKGETADFVSRFFAPNAGITEDPVTGSSHSTLIPFWAERLRKSKLTAKQLSKRGGVLYCENCGDRVKIAGKAVLYLQGEISK</sequence>
<evidence type="ECO:0000256" key="1">
    <source>
        <dbReference type="ARBA" id="ARBA00008270"/>
    </source>
</evidence>
<evidence type="ECO:0000256" key="2">
    <source>
        <dbReference type="ARBA" id="ARBA00023235"/>
    </source>
</evidence>
<dbReference type="Pfam" id="PF02567">
    <property type="entry name" value="PhzC-PhzF"/>
    <property type="match status" value="1"/>
</dbReference>
<dbReference type="PANTHER" id="PTHR13774">
    <property type="entry name" value="PHENAZINE BIOSYNTHESIS PROTEIN"/>
    <property type="match status" value="1"/>
</dbReference>
<accession>A0A212IUY1</accession>
<dbReference type="PIRSF" id="PIRSF016184">
    <property type="entry name" value="PhzC_PhzF"/>
    <property type="match status" value="1"/>
</dbReference>
<feature type="active site" evidence="3">
    <location>
        <position position="44"/>
    </location>
</feature>
<dbReference type="EMBL" id="FLUN01000001">
    <property type="protein sequence ID" value="SBV91016.1"/>
    <property type="molecule type" value="Genomic_DNA"/>
</dbReference>
<dbReference type="EC" id="5.1.-.-" evidence="4"/>
<organism evidence="4">
    <name type="scientific">uncultured Eubacteriales bacterium</name>
    <dbReference type="NCBI Taxonomy" id="172733"/>
    <lineage>
        <taxon>Bacteria</taxon>
        <taxon>Bacillati</taxon>
        <taxon>Bacillota</taxon>
        <taxon>Clostridia</taxon>
        <taxon>Eubacteriales</taxon>
        <taxon>environmental samples</taxon>
    </lineage>
</organism>
<keyword evidence="2 4" id="KW-0413">Isomerase</keyword>
<dbReference type="SUPFAM" id="SSF54506">
    <property type="entry name" value="Diaminopimelate epimerase-like"/>
    <property type="match status" value="1"/>
</dbReference>
<dbReference type="PANTHER" id="PTHR13774:SF17">
    <property type="entry name" value="PHENAZINE BIOSYNTHESIS-LIKE DOMAIN-CONTAINING PROTEIN"/>
    <property type="match status" value="1"/>
</dbReference>
<evidence type="ECO:0000313" key="4">
    <source>
        <dbReference type="EMBL" id="SBV91016.1"/>
    </source>
</evidence>
<dbReference type="Gene3D" id="3.10.310.10">
    <property type="entry name" value="Diaminopimelate Epimerase, Chain A, domain 1"/>
    <property type="match status" value="2"/>
</dbReference>
<dbReference type="NCBIfam" id="TIGR00654">
    <property type="entry name" value="PhzF_family"/>
    <property type="match status" value="1"/>
</dbReference>
<reference evidence="4" key="1">
    <citation type="submission" date="2016-04" db="EMBL/GenBank/DDBJ databases">
        <authorList>
            <person name="Evans L.H."/>
            <person name="Alamgir A."/>
            <person name="Owens N."/>
            <person name="Weber N.D."/>
            <person name="Virtaneva K."/>
            <person name="Barbian K."/>
            <person name="Babar A."/>
            <person name="Rosenke K."/>
        </authorList>
    </citation>
    <scope>NUCLEOTIDE SEQUENCE</scope>
    <source>
        <strain evidence="4">86</strain>
    </source>
</reference>
<dbReference type="InterPro" id="IPR003719">
    <property type="entry name" value="Phenazine_PhzF-like"/>
</dbReference>
<name>A0A212IUY1_9FIRM</name>
<gene>
    <name evidence="4" type="ORF">KL86CLO1_10063</name>
</gene>
<proteinExistence type="inferred from homology"/>
<evidence type="ECO:0000256" key="3">
    <source>
        <dbReference type="PIRSR" id="PIRSR016184-1"/>
    </source>
</evidence>